<dbReference type="EMBL" id="CM018043">
    <property type="protein sequence ID" value="KAA8531930.1"/>
    <property type="molecule type" value="Genomic_DNA"/>
</dbReference>
<keyword evidence="1" id="KW-0732">Signal</keyword>
<gene>
    <name evidence="2" type="ORF">F0562_006353</name>
</gene>
<feature type="signal peptide" evidence="1">
    <location>
        <begin position="1"/>
        <end position="21"/>
    </location>
</feature>
<protein>
    <submittedName>
        <fullName evidence="2">Uncharacterized protein</fullName>
    </submittedName>
</protein>
<name>A0A5J5AMN5_9ASTE</name>
<organism evidence="2 3">
    <name type="scientific">Nyssa sinensis</name>
    <dbReference type="NCBI Taxonomy" id="561372"/>
    <lineage>
        <taxon>Eukaryota</taxon>
        <taxon>Viridiplantae</taxon>
        <taxon>Streptophyta</taxon>
        <taxon>Embryophyta</taxon>
        <taxon>Tracheophyta</taxon>
        <taxon>Spermatophyta</taxon>
        <taxon>Magnoliopsida</taxon>
        <taxon>eudicotyledons</taxon>
        <taxon>Gunneridae</taxon>
        <taxon>Pentapetalae</taxon>
        <taxon>asterids</taxon>
        <taxon>Cornales</taxon>
        <taxon>Nyssaceae</taxon>
        <taxon>Nyssa</taxon>
    </lineage>
</organism>
<keyword evidence="3" id="KW-1185">Reference proteome</keyword>
<dbReference type="Proteomes" id="UP000325577">
    <property type="component" value="Linkage Group LG2"/>
</dbReference>
<evidence type="ECO:0000313" key="2">
    <source>
        <dbReference type="EMBL" id="KAA8531930.1"/>
    </source>
</evidence>
<sequence length="149" mass="16689">MTSVPPPLWRLLLLLARPFSANPITLSNYPVTVTPCPPLQTTKTNAPSVSDSALKTPMDPIPLLPSHIAALEDFITQLLQKLISISSSSLRQDRNSKPAPFHCPCRCHYSQIPVLGITSILRAFSLRIRRWITAMSCTILTRQQWKPNY</sequence>
<dbReference type="AlphaFoldDB" id="A0A5J5AMN5"/>
<evidence type="ECO:0000256" key="1">
    <source>
        <dbReference type="SAM" id="SignalP"/>
    </source>
</evidence>
<evidence type="ECO:0000313" key="3">
    <source>
        <dbReference type="Proteomes" id="UP000325577"/>
    </source>
</evidence>
<feature type="chain" id="PRO_5023811910" evidence="1">
    <location>
        <begin position="22"/>
        <end position="149"/>
    </location>
</feature>
<proteinExistence type="predicted"/>
<accession>A0A5J5AMN5</accession>
<reference evidence="2 3" key="1">
    <citation type="submission" date="2019-09" db="EMBL/GenBank/DDBJ databases">
        <title>A chromosome-level genome assembly of the Chinese tupelo Nyssa sinensis.</title>
        <authorList>
            <person name="Yang X."/>
            <person name="Kang M."/>
            <person name="Yang Y."/>
            <person name="Xiong H."/>
            <person name="Wang M."/>
            <person name="Zhang Z."/>
            <person name="Wang Z."/>
            <person name="Wu H."/>
            <person name="Ma T."/>
            <person name="Liu J."/>
            <person name="Xi Z."/>
        </authorList>
    </citation>
    <scope>NUCLEOTIDE SEQUENCE [LARGE SCALE GENOMIC DNA]</scope>
    <source>
        <strain evidence="2">J267</strain>
        <tissue evidence="2">Leaf</tissue>
    </source>
</reference>